<evidence type="ECO:0000313" key="10">
    <source>
        <dbReference type="EMBL" id="MDQ0204461.1"/>
    </source>
</evidence>
<evidence type="ECO:0000256" key="3">
    <source>
        <dbReference type="ARBA" id="ARBA00022692"/>
    </source>
</evidence>
<keyword evidence="5 7" id="KW-0472">Membrane</keyword>
<dbReference type="InterPro" id="IPR050539">
    <property type="entry name" value="ThrE_Dicarb/AminoAcid_Exp"/>
</dbReference>
<feature type="transmembrane region" description="Helical" evidence="7">
    <location>
        <begin position="279"/>
        <end position="296"/>
    </location>
</feature>
<evidence type="ECO:0000313" key="11">
    <source>
        <dbReference type="Proteomes" id="UP001239167"/>
    </source>
</evidence>
<feature type="transmembrane region" description="Helical" evidence="7">
    <location>
        <begin position="400"/>
        <end position="418"/>
    </location>
</feature>
<protein>
    <submittedName>
        <fullName evidence="10">Uncharacterized membrane protein YjjP (DUF1212 family)</fullName>
    </submittedName>
</protein>
<evidence type="ECO:0000256" key="4">
    <source>
        <dbReference type="ARBA" id="ARBA00022989"/>
    </source>
</evidence>
<gene>
    <name evidence="10" type="ORF">J2S01_002189</name>
</gene>
<organism evidence="10 11">
    <name type="scientific">Pectinatus haikarae</name>
    <dbReference type="NCBI Taxonomy" id="349096"/>
    <lineage>
        <taxon>Bacteria</taxon>
        <taxon>Bacillati</taxon>
        <taxon>Bacillota</taxon>
        <taxon>Negativicutes</taxon>
        <taxon>Selenomonadales</taxon>
        <taxon>Selenomonadaceae</taxon>
        <taxon>Pectinatus</taxon>
    </lineage>
</organism>
<dbReference type="InterPro" id="IPR024528">
    <property type="entry name" value="ThrE_2"/>
</dbReference>
<dbReference type="InterPro" id="IPR010619">
    <property type="entry name" value="ThrE-like_N"/>
</dbReference>
<evidence type="ECO:0000256" key="6">
    <source>
        <dbReference type="ARBA" id="ARBA00034125"/>
    </source>
</evidence>
<comment type="similarity">
    <text evidence="6">Belongs to the ThrE exporter (TC 2.A.79) family.</text>
</comment>
<accession>A0ABT9Y9Q9</accession>
<feature type="transmembrane region" description="Helical" evidence="7">
    <location>
        <begin position="327"/>
        <end position="345"/>
    </location>
</feature>
<feature type="transmembrane region" description="Helical" evidence="7">
    <location>
        <begin position="303"/>
        <end position="321"/>
    </location>
</feature>
<evidence type="ECO:0000256" key="7">
    <source>
        <dbReference type="SAM" id="Phobius"/>
    </source>
</evidence>
<feature type="transmembrane region" description="Helical" evidence="7">
    <location>
        <begin position="206"/>
        <end position="224"/>
    </location>
</feature>
<comment type="subcellular location">
    <subcellularLocation>
        <location evidence="1">Cell membrane</location>
        <topology evidence="1">Multi-pass membrane protein</topology>
    </subcellularLocation>
</comment>
<feature type="domain" description="Threonine/serine exporter-like N-terminal" evidence="8">
    <location>
        <begin position="21"/>
        <end position="262"/>
    </location>
</feature>
<evidence type="ECO:0000259" key="9">
    <source>
        <dbReference type="Pfam" id="PF12821"/>
    </source>
</evidence>
<proteinExistence type="inferred from homology"/>
<evidence type="ECO:0000259" key="8">
    <source>
        <dbReference type="Pfam" id="PF06738"/>
    </source>
</evidence>
<evidence type="ECO:0000256" key="1">
    <source>
        <dbReference type="ARBA" id="ARBA00004651"/>
    </source>
</evidence>
<dbReference type="PANTHER" id="PTHR34390:SF2">
    <property type="entry name" value="SUCCINATE TRANSPORTER SUBUNIT YJJP-RELATED"/>
    <property type="match status" value="1"/>
</dbReference>
<feature type="domain" description="Threonine/Serine exporter ThrE" evidence="9">
    <location>
        <begin position="283"/>
        <end position="416"/>
    </location>
</feature>
<keyword evidence="3 7" id="KW-0812">Transmembrane</keyword>
<reference evidence="10 11" key="1">
    <citation type="submission" date="2023-07" db="EMBL/GenBank/DDBJ databases">
        <title>Genomic Encyclopedia of Type Strains, Phase IV (KMG-IV): sequencing the most valuable type-strain genomes for metagenomic binning, comparative biology and taxonomic classification.</title>
        <authorList>
            <person name="Goeker M."/>
        </authorList>
    </citation>
    <scope>NUCLEOTIDE SEQUENCE [LARGE SCALE GENOMIC DNA]</scope>
    <source>
        <strain evidence="10 11">DSM 16980</strain>
    </source>
</reference>
<dbReference type="EMBL" id="JAUSUE010000016">
    <property type="protein sequence ID" value="MDQ0204461.1"/>
    <property type="molecule type" value="Genomic_DNA"/>
</dbReference>
<evidence type="ECO:0000256" key="2">
    <source>
        <dbReference type="ARBA" id="ARBA00022475"/>
    </source>
</evidence>
<comment type="caution">
    <text evidence="10">The sequence shown here is derived from an EMBL/GenBank/DDBJ whole genome shotgun (WGS) entry which is preliminary data.</text>
</comment>
<feature type="transmembrane region" description="Helical" evidence="7">
    <location>
        <begin position="154"/>
        <end position="170"/>
    </location>
</feature>
<feature type="transmembrane region" description="Helical" evidence="7">
    <location>
        <begin position="177"/>
        <end position="200"/>
    </location>
</feature>
<feature type="transmembrane region" description="Helical" evidence="7">
    <location>
        <begin position="245"/>
        <end position="267"/>
    </location>
</feature>
<sequence>MTEQDNEKMKLKKADMDKKIRLILRTGQLLMENAADTNRIVKTMKRTAGYMDIADEYCNIHVTYTTLMINVSMDGYSITKFQKCCQHNVNMALLAGISRLSWRAIEEDFSLDRYERALDKLESRDPRYTPLIIIIGAALACGGVSRLFGGDWTAFFYTAVCAAIGVYLRIKCDRWQINTYMGIAIAAFAATVCAYFASYLPYTDTPWHPMLTCAIFIVPGIPLINSIDDLLDNYITAGTTRAINTVLMIGSMSFGIVFAIKICHVADFTDIAFSPENAYWVYAVAAFIAAAGFSTMFNVPPQFLWVVGLGGSIAVCIRNFLNFDLTMGQPVGTLVGAMVISFIAIKAVHWFHVPAHVLVIPSVIPLMPGVFMYRLMFAIINTDIMTEAKLVQAVQNGVNASLVILAIGVGVAIPNIFARKYIHEAEQKNLQKAIKKRYLKRLLGR</sequence>
<feature type="transmembrane region" description="Helical" evidence="7">
    <location>
        <begin position="357"/>
        <end position="380"/>
    </location>
</feature>
<name>A0ABT9Y9Q9_9FIRM</name>
<keyword evidence="2" id="KW-1003">Cell membrane</keyword>
<evidence type="ECO:0000256" key="5">
    <source>
        <dbReference type="ARBA" id="ARBA00023136"/>
    </source>
</evidence>
<dbReference type="Pfam" id="PF06738">
    <property type="entry name" value="ThrE"/>
    <property type="match status" value="1"/>
</dbReference>
<keyword evidence="4 7" id="KW-1133">Transmembrane helix</keyword>
<dbReference type="RefSeq" id="WP_307224776.1">
    <property type="nucleotide sequence ID" value="NZ_CP116940.1"/>
</dbReference>
<keyword evidence="11" id="KW-1185">Reference proteome</keyword>
<dbReference type="Pfam" id="PF12821">
    <property type="entry name" value="ThrE_2"/>
    <property type="match status" value="1"/>
</dbReference>
<feature type="transmembrane region" description="Helical" evidence="7">
    <location>
        <begin position="128"/>
        <end position="148"/>
    </location>
</feature>
<dbReference type="PANTHER" id="PTHR34390">
    <property type="entry name" value="UPF0442 PROTEIN YJJB-RELATED"/>
    <property type="match status" value="1"/>
</dbReference>
<dbReference type="Proteomes" id="UP001239167">
    <property type="component" value="Unassembled WGS sequence"/>
</dbReference>